<evidence type="ECO:0000256" key="11">
    <source>
        <dbReference type="SAM" id="MobiDB-lite"/>
    </source>
</evidence>
<evidence type="ECO:0000256" key="4">
    <source>
        <dbReference type="ARBA" id="ARBA00022475"/>
    </source>
</evidence>
<keyword evidence="5 10" id="KW-0145">Chemotaxis</keyword>
<evidence type="ECO:0000313" key="12">
    <source>
        <dbReference type="EMBL" id="UXY17118.1"/>
    </source>
</evidence>
<keyword evidence="8 10" id="KW-1133">Transmembrane helix</keyword>
<accession>A0ABY6DSA8</accession>
<keyword evidence="12" id="KW-0966">Cell projection</keyword>
<keyword evidence="10" id="KW-0997">Cell inner membrane</keyword>
<protein>
    <recommendedName>
        <fullName evidence="10">Flagellar protein FliL</fullName>
    </recommendedName>
</protein>
<sequence length="179" mass="18985">MAEAKAAEPAPKGKKTLLIVVIIAVVVLLLVVVLGVVGYLLLKPAAEPAADAPAAEQADAPAKEKKAHKKNDPEHPPVFEKLQTVTANLSSENEEAVVQTDIVLELADAEVQAQLKNIMPRVQASVIKLIRSKTPAELRTVTGTDKLAADIQASIDHELGIESKGDGVVSVNFTTFIMQ</sequence>
<gene>
    <name evidence="12" type="ORF">N8I74_08935</name>
</gene>
<dbReference type="InterPro" id="IPR005503">
    <property type="entry name" value="FliL"/>
</dbReference>
<evidence type="ECO:0000256" key="10">
    <source>
        <dbReference type="RuleBase" id="RU364125"/>
    </source>
</evidence>
<evidence type="ECO:0000313" key="13">
    <source>
        <dbReference type="Proteomes" id="UP001061302"/>
    </source>
</evidence>
<keyword evidence="9 10" id="KW-0472">Membrane</keyword>
<organism evidence="12 13">
    <name type="scientific">Chitiniphilus purpureus</name>
    <dbReference type="NCBI Taxonomy" id="2981137"/>
    <lineage>
        <taxon>Bacteria</taxon>
        <taxon>Pseudomonadati</taxon>
        <taxon>Pseudomonadota</taxon>
        <taxon>Betaproteobacteria</taxon>
        <taxon>Neisseriales</taxon>
        <taxon>Chitinibacteraceae</taxon>
        <taxon>Chitiniphilus</taxon>
    </lineage>
</organism>
<feature type="region of interest" description="Disordered" evidence="11">
    <location>
        <begin position="51"/>
        <end position="78"/>
    </location>
</feature>
<evidence type="ECO:0000256" key="7">
    <source>
        <dbReference type="ARBA" id="ARBA00022779"/>
    </source>
</evidence>
<dbReference type="Proteomes" id="UP001061302">
    <property type="component" value="Chromosome"/>
</dbReference>
<dbReference type="RefSeq" id="WP_263126548.1">
    <property type="nucleotide sequence ID" value="NZ_CP106753.1"/>
</dbReference>
<evidence type="ECO:0000256" key="1">
    <source>
        <dbReference type="ARBA" id="ARBA00002254"/>
    </source>
</evidence>
<reference evidence="12" key="1">
    <citation type="submission" date="2022-10" db="EMBL/GenBank/DDBJ databases">
        <title>Chitiniphilus purpureus sp. nov., a novel chitin-degrading bacterium isolated from crawfish pond sediment.</title>
        <authorList>
            <person name="Li K."/>
        </authorList>
    </citation>
    <scope>NUCLEOTIDE SEQUENCE</scope>
    <source>
        <strain evidence="12">CD1</strain>
    </source>
</reference>
<dbReference type="Pfam" id="PF03748">
    <property type="entry name" value="FliL"/>
    <property type="match status" value="1"/>
</dbReference>
<dbReference type="EMBL" id="CP106753">
    <property type="protein sequence ID" value="UXY17118.1"/>
    <property type="molecule type" value="Genomic_DNA"/>
</dbReference>
<keyword evidence="12" id="KW-0282">Flagellum</keyword>
<keyword evidence="7 10" id="KW-0283">Flagellar rotation</keyword>
<comment type="similarity">
    <text evidence="3 10">Belongs to the FliL family.</text>
</comment>
<keyword evidence="12" id="KW-0969">Cilium</keyword>
<evidence type="ECO:0000256" key="3">
    <source>
        <dbReference type="ARBA" id="ARBA00008281"/>
    </source>
</evidence>
<feature type="compositionally biased region" description="Low complexity" evidence="11">
    <location>
        <begin position="51"/>
        <end position="60"/>
    </location>
</feature>
<evidence type="ECO:0000256" key="6">
    <source>
        <dbReference type="ARBA" id="ARBA00022692"/>
    </source>
</evidence>
<comment type="subcellular location">
    <subcellularLocation>
        <location evidence="10">Cell inner membrane</location>
    </subcellularLocation>
    <subcellularLocation>
        <location evidence="2">Cell membrane</location>
        <topology evidence="2">Single-pass membrane protein</topology>
    </subcellularLocation>
</comment>
<comment type="function">
    <text evidence="1 10">Controls the rotational direction of flagella during chemotaxis.</text>
</comment>
<feature type="transmembrane region" description="Helical" evidence="10">
    <location>
        <begin position="17"/>
        <end position="42"/>
    </location>
</feature>
<evidence type="ECO:0000256" key="8">
    <source>
        <dbReference type="ARBA" id="ARBA00022989"/>
    </source>
</evidence>
<dbReference type="PANTHER" id="PTHR35091:SF2">
    <property type="entry name" value="FLAGELLAR PROTEIN FLIL"/>
    <property type="match status" value="1"/>
</dbReference>
<keyword evidence="13" id="KW-1185">Reference proteome</keyword>
<evidence type="ECO:0000256" key="5">
    <source>
        <dbReference type="ARBA" id="ARBA00022500"/>
    </source>
</evidence>
<evidence type="ECO:0000256" key="2">
    <source>
        <dbReference type="ARBA" id="ARBA00004162"/>
    </source>
</evidence>
<keyword evidence="4" id="KW-1003">Cell membrane</keyword>
<name>A0ABY6DSA8_9NEIS</name>
<evidence type="ECO:0000256" key="9">
    <source>
        <dbReference type="ARBA" id="ARBA00023136"/>
    </source>
</evidence>
<dbReference type="PANTHER" id="PTHR35091">
    <property type="entry name" value="FLAGELLAR PROTEIN FLIL"/>
    <property type="match status" value="1"/>
</dbReference>
<proteinExistence type="inferred from homology"/>
<keyword evidence="6 10" id="KW-0812">Transmembrane</keyword>